<dbReference type="SMART" id="SM00382">
    <property type="entry name" value="AAA"/>
    <property type="match status" value="1"/>
</dbReference>
<protein>
    <submittedName>
        <fullName evidence="5">AAA family ATPase</fullName>
    </submittedName>
</protein>
<dbReference type="PROSITE" id="PS50043">
    <property type="entry name" value="HTH_LUXR_2"/>
    <property type="match status" value="1"/>
</dbReference>
<dbReference type="PANTHER" id="PTHR44688:SF16">
    <property type="entry name" value="DNA-BINDING TRANSCRIPTIONAL ACTIVATOR DEVR_DOSR"/>
    <property type="match status" value="1"/>
</dbReference>
<evidence type="ECO:0000256" key="1">
    <source>
        <dbReference type="ARBA" id="ARBA00023015"/>
    </source>
</evidence>
<dbReference type="SUPFAM" id="SSF46894">
    <property type="entry name" value="C-terminal effector domain of the bipartite response regulators"/>
    <property type="match status" value="1"/>
</dbReference>
<gene>
    <name evidence="5" type="ORF">G3T16_18085</name>
</gene>
<dbReference type="Pfam" id="PF25873">
    <property type="entry name" value="WHD_MalT"/>
    <property type="match status" value="1"/>
</dbReference>
<dbReference type="Gene3D" id="3.40.50.300">
    <property type="entry name" value="P-loop containing nucleotide triphosphate hydrolases"/>
    <property type="match status" value="1"/>
</dbReference>
<sequence>MAASAGDWLERLKYSPPPLGRGIIQRTPLQTLVGKGIAENAVTLVHAPAGFGKTTLLAQLSVDLVEAGSRVAWLTCGEEDRQPETFASNLAASLSAAGIGSGGSDQSIGSIVRTLEQAGTPEKPAVLIIDEAETIDEGPVVPLLERLGLIIAGSARLLVGARHRPAFVSVQLRLAGRLTVIGPVEMRFLEEDAIKLIGDTLPAGQRDALLTRAEGWPMVLQLACQLLNRDSDVQEEIVTLLSAPDSDIFTYMAEQIFDRLPEQVRGLLKTIAIFDKVDPHTVASVTAMPDAYALLQGLRYLQPIMVFDNSATGGARIHPLFREFLLERLRREGKGREQELRLQAAALLAQQGNALAAVQQAVAAGSPETACRIIEDGGGLLLNVGEGAGRVRTMLQDIPDQVLARHPRLVLTHIVEMLLNDQAIVAMPSLAALREKLDTADPVTAEDIAWADATIALLEHPAADSPELSECTAGQLARARRLAATEPRALAMALPLSLITAQRMAPVAEAEKLQAETLAWYADAGLHRQRPWGLLHQAMIDTAAGNYDAAMDILTMILPDSLQGLSEVQAMLTQTVNALVAWIAYETGDTALSQQRINRLPSPRAGTMYEILYARMIVAARCAAAEGGKEKALSMLEACGHPAQELGFPNIAQHAAAARVILLSTLGRAGEAQELATTALPQAEHVMTAADAVRPWQVRLDTGLAWIGVQLEQGAIRDAGTLAQRILETSLHQGRQVSTTAAHLANARVYHTLQRQAEALQHTRDALLITGHTGASQVFMDQGPVIPLLLRELSSGTVGSDAGPLAAAQRLLDVWERAFQRQEGAAVLFTQRELDILAEMSLGRATKVAARTLDISPETVKHHLKSIFRKLEVHDRHEAVREARRRALIP</sequence>
<dbReference type="CDD" id="cd06170">
    <property type="entry name" value="LuxR_C_like"/>
    <property type="match status" value="1"/>
</dbReference>
<keyword evidence="6" id="KW-1185">Reference proteome</keyword>
<feature type="domain" description="HTH luxR-type" evidence="4">
    <location>
        <begin position="822"/>
        <end position="887"/>
    </location>
</feature>
<organism evidence="5 6">
    <name type="scientific">Kineobactrum salinum</name>
    <dbReference type="NCBI Taxonomy" id="2708301"/>
    <lineage>
        <taxon>Bacteria</taxon>
        <taxon>Pseudomonadati</taxon>
        <taxon>Pseudomonadota</taxon>
        <taxon>Gammaproteobacteria</taxon>
        <taxon>Cellvibrionales</taxon>
        <taxon>Halieaceae</taxon>
        <taxon>Kineobactrum</taxon>
    </lineage>
</organism>
<dbReference type="GO" id="GO:0003677">
    <property type="term" value="F:DNA binding"/>
    <property type="evidence" value="ECO:0007669"/>
    <property type="project" value="UniProtKB-KW"/>
</dbReference>
<dbReference type="PRINTS" id="PR00038">
    <property type="entry name" value="HTHLUXR"/>
</dbReference>
<dbReference type="SMART" id="SM00421">
    <property type="entry name" value="HTH_LUXR"/>
    <property type="match status" value="1"/>
</dbReference>
<reference evidence="5 6" key="1">
    <citation type="submission" date="2020-02" db="EMBL/GenBank/DDBJ databases">
        <title>Genome sequencing for Kineobactrum sp. M2.</title>
        <authorList>
            <person name="Park S.-J."/>
        </authorList>
    </citation>
    <scope>NUCLEOTIDE SEQUENCE [LARGE SCALE GENOMIC DNA]</scope>
    <source>
        <strain evidence="5 6">M2</strain>
    </source>
</reference>
<dbReference type="Gene3D" id="1.10.10.10">
    <property type="entry name" value="Winged helix-like DNA-binding domain superfamily/Winged helix DNA-binding domain"/>
    <property type="match status" value="1"/>
</dbReference>
<evidence type="ECO:0000313" key="5">
    <source>
        <dbReference type="EMBL" id="QIB67016.1"/>
    </source>
</evidence>
<dbReference type="InterPro" id="IPR016032">
    <property type="entry name" value="Sig_transdc_resp-reg_C-effctor"/>
</dbReference>
<evidence type="ECO:0000313" key="6">
    <source>
        <dbReference type="Proteomes" id="UP000477680"/>
    </source>
</evidence>
<keyword evidence="1" id="KW-0805">Transcription regulation</keyword>
<dbReference type="Gene3D" id="1.25.40.10">
    <property type="entry name" value="Tetratricopeptide repeat domain"/>
    <property type="match status" value="1"/>
</dbReference>
<evidence type="ECO:0000256" key="3">
    <source>
        <dbReference type="ARBA" id="ARBA00023163"/>
    </source>
</evidence>
<dbReference type="Pfam" id="PF13401">
    <property type="entry name" value="AAA_22"/>
    <property type="match status" value="1"/>
</dbReference>
<keyword evidence="3" id="KW-0804">Transcription</keyword>
<dbReference type="AlphaFoldDB" id="A0A6C0U4U2"/>
<evidence type="ECO:0000259" key="4">
    <source>
        <dbReference type="PROSITE" id="PS50043"/>
    </source>
</evidence>
<dbReference type="InterPro" id="IPR000792">
    <property type="entry name" value="Tscrpt_reg_LuxR_C"/>
</dbReference>
<dbReference type="RefSeq" id="WP_163496444.1">
    <property type="nucleotide sequence ID" value="NZ_CP048711.1"/>
</dbReference>
<proteinExistence type="predicted"/>
<dbReference type="GO" id="GO:0016887">
    <property type="term" value="F:ATP hydrolysis activity"/>
    <property type="evidence" value="ECO:0007669"/>
    <property type="project" value="InterPro"/>
</dbReference>
<dbReference type="EMBL" id="CP048711">
    <property type="protein sequence ID" value="QIB67016.1"/>
    <property type="molecule type" value="Genomic_DNA"/>
</dbReference>
<evidence type="ECO:0000256" key="2">
    <source>
        <dbReference type="ARBA" id="ARBA00023125"/>
    </source>
</evidence>
<dbReference type="InterPro" id="IPR049945">
    <property type="entry name" value="AAA_22"/>
</dbReference>
<dbReference type="Pfam" id="PF00196">
    <property type="entry name" value="GerE"/>
    <property type="match status" value="1"/>
</dbReference>
<dbReference type="SUPFAM" id="SSF52540">
    <property type="entry name" value="P-loop containing nucleoside triphosphate hydrolases"/>
    <property type="match status" value="1"/>
</dbReference>
<dbReference type="KEGG" id="kim:G3T16_18085"/>
<dbReference type="InterPro" id="IPR027417">
    <property type="entry name" value="P-loop_NTPase"/>
</dbReference>
<dbReference type="InterPro" id="IPR011990">
    <property type="entry name" value="TPR-like_helical_dom_sf"/>
</dbReference>
<dbReference type="InterPro" id="IPR036388">
    <property type="entry name" value="WH-like_DNA-bd_sf"/>
</dbReference>
<dbReference type="InterPro" id="IPR003593">
    <property type="entry name" value="AAA+_ATPase"/>
</dbReference>
<dbReference type="PANTHER" id="PTHR44688">
    <property type="entry name" value="DNA-BINDING TRANSCRIPTIONAL ACTIVATOR DEVR_DOSR"/>
    <property type="match status" value="1"/>
</dbReference>
<dbReference type="Proteomes" id="UP000477680">
    <property type="component" value="Chromosome"/>
</dbReference>
<dbReference type="GO" id="GO:0006355">
    <property type="term" value="P:regulation of DNA-templated transcription"/>
    <property type="evidence" value="ECO:0007669"/>
    <property type="project" value="InterPro"/>
</dbReference>
<name>A0A6C0U4U2_9GAMM</name>
<dbReference type="InterPro" id="IPR059106">
    <property type="entry name" value="WHD_MalT"/>
</dbReference>
<accession>A0A6C0U4U2</accession>
<keyword evidence="2" id="KW-0238">DNA-binding</keyword>